<evidence type="ECO:0000259" key="9">
    <source>
        <dbReference type="Pfam" id="PF00150"/>
    </source>
</evidence>
<dbReference type="Proteomes" id="UP001179363">
    <property type="component" value="Unassembled WGS sequence"/>
</dbReference>
<organism evidence="11 12">
    <name type="scientific">Gillisia lutea</name>
    <dbReference type="NCBI Taxonomy" id="2909668"/>
    <lineage>
        <taxon>Bacteria</taxon>
        <taxon>Pseudomonadati</taxon>
        <taxon>Bacteroidota</taxon>
        <taxon>Flavobacteriia</taxon>
        <taxon>Flavobacteriales</taxon>
        <taxon>Flavobacteriaceae</taxon>
        <taxon>Gillisia</taxon>
    </lineage>
</organism>
<feature type="chain" id="PRO_5047017417" evidence="8">
    <location>
        <begin position="23"/>
        <end position="476"/>
    </location>
</feature>
<dbReference type="Pfam" id="PF19190">
    <property type="entry name" value="BACON_2"/>
    <property type="match status" value="1"/>
</dbReference>
<keyword evidence="4" id="KW-0119">Carbohydrate metabolism</keyword>
<comment type="similarity">
    <text evidence="1 7">Belongs to the glycosyl hydrolase 5 (cellulase A) family.</text>
</comment>
<accession>A0ABS9EBK3</accession>
<feature type="domain" description="Glycoside hydrolase family 5" evidence="9">
    <location>
        <begin position="156"/>
        <end position="448"/>
    </location>
</feature>
<feature type="domain" description="BACON" evidence="10">
    <location>
        <begin position="35"/>
        <end position="119"/>
    </location>
</feature>
<keyword evidence="5 7" id="KW-0326">Glycosidase</keyword>
<evidence type="ECO:0000259" key="10">
    <source>
        <dbReference type="Pfam" id="PF19190"/>
    </source>
</evidence>
<protein>
    <submittedName>
        <fullName evidence="11">Cellulase family glycosylhydrolase</fullName>
    </submittedName>
</protein>
<dbReference type="InterPro" id="IPR050386">
    <property type="entry name" value="Glycosyl_hydrolase_5"/>
</dbReference>
<dbReference type="SUPFAM" id="SSF51445">
    <property type="entry name" value="(Trans)glycosidases"/>
    <property type="match status" value="1"/>
</dbReference>
<evidence type="ECO:0000256" key="2">
    <source>
        <dbReference type="ARBA" id="ARBA00022801"/>
    </source>
</evidence>
<feature type="signal peptide" evidence="8">
    <location>
        <begin position="1"/>
        <end position="22"/>
    </location>
</feature>
<dbReference type="EMBL" id="JAKGTH010000006">
    <property type="protein sequence ID" value="MCF4100232.1"/>
    <property type="molecule type" value="Genomic_DNA"/>
</dbReference>
<keyword evidence="12" id="KW-1185">Reference proteome</keyword>
<gene>
    <name evidence="11" type="ORF">L1I30_01000</name>
</gene>
<dbReference type="InterPro" id="IPR017853">
    <property type="entry name" value="GH"/>
</dbReference>
<name>A0ABS9EBK3_9FLAO</name>
<evidence type="ECO:0000256" key="8">
    <source>
        <dbReference type="SAM" id="SignalP"/>
    </source>
</evidence>
<dbReference type="Gene3D" id="2.60.40.10">
    <property type="entry name" value="Immunoglobulins"/>
    <property type="match status" value="1"/>
</dbReference>
<evidence type="ECO:0000256" key="5">
    <source>
        <dbReference type="ARBA" id="ARBA00023295"/>
    </source>
</evidence>
<keyword evidence="3" id="KW-0136">Cellulose degradation</keyword>
<evidence type="ECO:0000313" key="12">
    <source>
        <dbReference type="Proteomes" id="UP001179363"/>
    </source>
</evidence>
<dbReference type="PANTHER" id="PTHR31297">
    <property type="entry name" value="GLUCAN ENDO-1,6-BETA-GLUCOSIDASE B"/>
    <property type="match status" value="1"/>
</dbReference>
<evidence type="ECO:0000256" key="7">
    <source>
        <dbReference type="RuleBase" id="RU361153"/>
    </source>
</evidence>
<evidence type="ECO:0000313" key="11">
    <source>
        <dbReference type="EMBL" id="MCF4100232.1"/>
    </source>
</evidence>
<evidence type="ECO:0000256" key="6">
    <source>
        <dbReference type="ARBA" id="ARBA00023326"/>
    </source>
</evidence>
<keyword evidence="2 7" id="KW-0378">Hydrolase</keyword>
<dbReference type="InterPro" id="IPR013783">
    <property type="entry name" value="Ig-like_fold"/>
</dbReference>
<dbReference type="RefSeq" id="WP_236132382.1">
    <property type="nucleotide sequence ID" value="NZ_JAKGTH010000006.1"/>
</dbReference>
<proteinExistence type="inferred from homology"/>
<evidence type="ECO:0000256" key="3">
    <source>
        <dbReference type="ARBA" id="ARBA00023001"/>
    </source>
</evidence>
<dbReference type="Gene3D" id="3.20.20.80">
    <property type="entry name" value="Glycosidases"/>
    <property type="match status" value="1"/>
</dbReference>
<sequence>MKSLAIYLNFTWLLAVSLISIACTSDDGEVTDNNISVDKTELLYATAGGSESINIKCSANIAWGVKTDADWLLVSKTSGVGTTMLSIEASANNSEEPRTAIVTVFTVDKSLEIEVTQEATAQSISPDASGMSDFTAVELSEIMGVGWNVGNSLDAVGGETAWGNPTINKELIDAVKSAGFNTVRIPVAWSNYIEEGDENFTISNEGLLRVEEVVNYVLENDMFAMVNIHWDGGWMQPTYEEQEDVNDRLNKMWRQIAIHFRDYDYHLIFAGTNEVMVEGDYGTPTEEYYSVQNSFNQTFITTVRQTGGRNSYRYLTVQGFNTNIDHTVNFAEIPEDSVEDRMFMEVHYYDPYEFTLDVSNDNIWQWGEIATDPSATASWGGEEWLATQFQKMYDNFVSQGIGVILGEYGASYRADIPEAEAYREYYYEQTTQEALEHQIVPVIWDNGYPDNHQMGLFDRNDGTEYFPDLIDAITDN</sequence>
<keyword evidence="8" id="KW-0732">Signal</keyword>
<dbReference type="InterPro" id="IPR024361">
    <property type="entry name" value="BACON"/>
</dbReference>
<dbReference type="CDD" id="cd14948">
    <property type="entry name" value="BACON"/>
    <property type="match status" value="1"/>
</dbReference>
<dbReference type="InterPro" id="IPR001547">
    <property type="entry name" value="Glyco_hydro_5"/>
</dbReference>
<dbReference type="PROSITE" id="PS51257">
    <property type="entry name" value="PROKAR_LIPOPROTEIN"/>
    <property type="match status" value="1"/>
</dbReference>
<keyword evidence="6" id="KW-0624">Polysaccharide degradation</keyword>
<dbReference type="Pfam" id="PF00150">
    <property type="entry name" value="Cellulase"/>
    <property type="match status" value="1"/>
</dbReference>
<reference evidence="11" key="1">
    <citation type="submission" date="2022-01" db="EMBL/GenBank/DDBJ databases">
        <title>Gillisia lutea sp. nov., isolated from marine plastic residues from the Malvarosa beach (Valencia, Spain).</title>
        <authorList>
            <person name="Vidal-Verdu A."/>
            <person name="Molina-Menor E."/>
            <person name="Satari L."/>
            <person name="Pascual J."/>
            <person name="Pereto J."/>
            <person name="Porcar M."/>
        </authorList>
    </citation>
    <scope>NUCLEOTIDE SEQUENCE</scope>
    <source>
        <strain evidence="11">M10.2A</strain>
    </source>
</reference>
<evidence type="ECO:0000256" key="1">
    <source>
        <dbReference type="ARBA" id="ARBA00005641"/>
    </source>
</evidence>
<evidence type="ECO:0000256" key="4">
    <source>
        <dbReference type="ARBA" id="ARBA00023277"/>
    </source>
</evidence>
<dbReference type="PANTHER" id="PTHR31297:SF41">
    <property type="entry name" value="ENDOGLUCANASE, PUTATIVE (AFU_ORTHOLOGUE AFUA_5G01830)-RELATED"/>
    <property type="match status" value="1"/>
</dbReference>
<comment type="caution">
    <text evidence="11">The sequence shown here is derived from an EMBL/GenBank/DDBJ whole genome shotgun (WGS) entry which is preliminary data.</text>
</comment>